<dbReference type="EMBL" id="CP046455">
    <property type="protein sequence ID" value="QGU06100.1"/>
    <property type="molecule type" value="Genomic_DNA"/>
</dbReference>
<sequence length="323" mass="35319">MCAAASTLTQPGNTTAPVAVIHSSRPLNNEEHSGLEFLLSVAVEGQGAHSTWFPADDSLVVRGHLIDAFLDLWQEHHDSGLILYLSDTTVRRLLKEQAVAFPGLVIRDVIAGGRMRATWELCRASHHQAEVEREPVPVVPELPELMVVATDASRQKRGQVTGLAVVGSDGRVRMNHALTHCILAGEFAAVGMALKTWGGRSRVLWILTDSQKVSHFLNARIGSGARKGMAAQDDCLNKLADLEARGFEVRISWVRGHAGHLLNTYADRAAVAARRCAEFRTDNRSEFNRRLKGELQEALVGIPVAELRDRHIEPTETMAGAGR</sequence>
<dbReference type="InterPro" id="IPR002156">
    <property type="entry name" value="RNaseH_domain"/>
</dbReference>
<reference evidence="2 3" key="1">
    <citation type="submission" date="2019-11" db="EMBL/GenBank/DDBJ databases">
        <title>Complete genome sequence of Corynebacterium kalinowskii 1959, a novel Corynebacterium species isolated from soil of a small paddock in Vilsendorf, Germany.</title>
        <authorList>
            <person name="Schaffert L."/>
            <person name="Ruwe M."/>
            <person name="Milse J."/>
            <person name="Hanuschka K."/>
            <person name="Ortseifen V."/>
            <person name="Droste J."/>
            <person name="Brandt D."/>
            <person name="Schlueter L."/>
            <person name="Kutter Y."/>
            <person name="Vinke S."/>
            <person name="Viehoefer P."/>
            <person name="Jacob L."/>
            <person name="Luebke N.-C."/>
            <person name="Schulte-Berndt E."/>
            <person name="Hain C."/>
            <person name="Linder M."/>
            <person name="Schmidt P."/>
            <person name="Wollenschlaeger L."/>
            <person name="Luttermann T."/>
            <person name="Thieme E."/>
            <person name="Hassa J."/>
            <person name="Haak M."/>
            <person name="Wittchen M."/>
            <person name="Mentz A."/>
            <person name="Persicke M."/>
            <person name="Busche T."/>
            <person name="Ruckert C."/>
        </authorList>
    </citation>
    <scope>NUCLEOTIDE SEQUENCE [LARGE SCALE GENOMIC DNA]</scope>
    <source>
        <strain evidence="2 3">2039</strain>
    </source>
</reference>
<dbReference type="Pfam" id="PF00075">
    <property type="entry name" value="RNase_H"/>
    <property type="match status" value="1"/>
</dbReference>
<protein>
    <submittedName>
        <fullName evidence="2">Ribonuclease H</fullName>
        <ecNumber evidence="2">3.1.26.4</ecNumber>
    </submittedName>
</protein>
<keyword evidence="2" id="KW-0378">Hydrolase</keyword>
<dbReference type="PROSITE" id="PS50879">
    <property type="entry name" value="RNASE_H_1"/>
    <property type="match status" value="1"/>
</dbReference>
<gene>
    <name evidence="2" type="primary">rnhA</name>
    <name evidence="2" type="ORF">COCCU_00660</name>
</gene>
<evidence type="ECO:0000259" key="1">
    <source>
        <dbReference type="PROSITE" id="PS50879"/>
    </source>
</evidence>
<name>A0A6B8W817_9CORY</name>
<dbReference type="Proteomes" id="UP000424462">
    <property type="component" value="Chromosome"/>
</dbReference>
<dbReference type="InterPro" id="IPR036397">
    <property type="entry name" value="RNaseH_sf"/>
</dbReference>
<dbReference type="RefSeq" id="WP_156229705.1">
    <property type="nucleotide sequence ID" value="NZ_CP046455.1"/>
</dbReference>
<dbReference type="EC" id="3.1.26.4" evidence="2"/>
<dbReference type="GO" id="GO:0003676">
    <property type="term" value="F:nucleic acid binding"/>
    <property type="evidence" value="ECO:0007669"/>
    <property type="project" value="InterPro"/>
</dbReference>
<proteinExistence type="predicted"/>
<accession>A0A6B8W817</accession>
<dbReference type="KEGG" id="cok:COCCU_00660"/>
<keyword evidence="3" id="KW-1185">Reference proteome</keyword>
<dbReference type="InterPro" id="IPR012337">
    <property type="entry name" value="RNaseH-like_sf"/>
</dbReference>
<dbReference type="AlphaFoldDB" id="A0A6B8W817"/>
<dbReference type="GO" id="GO:0004523">
    <property type="term" value="F:RNA-DNA hybrid ribonuclease activity"/>
    <property type="evidence" value="ECO:0007669"/>
    <property type="project" value="UniProtKB-EC"/>
</dbReference>
<dbReference type="SUPFAM" id="SSF53098">
    <property type="entry name" value="Ribonuclease H-like"/>
    <property type="match status" value="1"/>
</dbReference>
<evidence type="ECO:0000313" key="2">
    <source>
        <dbReference type="EMBL" id="QGU06100.1"/>
    </source>
</evidence>
<dbReference type="Gene3D" id="3.30.420.10">
    <property type="entry name" value="Ribonuclease H-like superfamily/Ribonuclease H"/>
    <property type="match status" value="1"/>
</dbReference>
<organism evidence="2 3">
    <name type="scientific">Corynebacterium occultum</name>
    <dbReference type="NCBI Taxonomy" id="2675219"/>
    <lineage>
        <taxon>Bacteria</taxon>
        <taxon>Bacillati</taxon>
        <taxon>Actinomycetota</taxon>
        <taxon>Actinomycetes</taxon>
        <taxon>Mycobacteriales</taxon>
        <taxon>Corynebacteriaceae</taxon>
        <taxon>Corynebacterium</taxon>
    </lineage>
</organism>
<feature type="domain" description="RNase H type-1" evidence="1">
    <location>
        <begin position="142"/>
        <end position="275"/>
    </location>
</feature>
<evidence type="ECO:0000313" key="3">
    <source>
        <dbReference type="Proteomes" id="UP000424462"/>
    </source>
</evidence>